<dbReference type="EMBL" id="CP097636">
    <property type="protein sequence ID" value="URI11593.1"/>
    <property type="molecule type" value="Genomic_DNA"/>
</dbReference>
<evidence type="ECO:0000313" key="1">
    <source>
        <dbReference type="EMBL" id="URI11593.1"/>
    </source>
</evidence>
<dbReference type="RefSeq" id="WP_250199787.1">
    <property type="nucleotide sequence ID" value="NZ_CP097636.1"/>
</dbReference>
<accession>A0ABY4SF33</accession>
<dbReference type="SUPFAM" id="SSF69754">
    <property type="entry name" value="Ribosome binding protein Y (YfiA homologue)"/>
    <property type="match status" value="1"/>
</dbReference>
<sequence length="127" mass="13788">MQIQVETDNHIEGRQALTEYVQGVIDDAVDKYRDHITHVEAHLGDLNSGEKSGSNDMRCLLEARVTGVKNIAVSHQAESLHLAIDGAADKLQHALASSVGKLQDQQRRAAPTGQLTADLLRDDPDAV</sequence>
<dbReference type="InterPro" id="IPR036567">
    <property type="entry name" value="RHF-like"/>
</dbReference>
<dbReference type="Gene3D" id="3.30.160.100">
    <property type="entry name" value="Ribosome hibernation promotion factor-like"/>
    <property type="match status" value="1"/>
</dbReference>
<dbReference type="InterPro" id="IPR003489">
    <property type="entry name" value="RHF/RaiA"/>
</dbReference>
<proteinExistence type="predicted"/>
<name>A0ABY4SF33_AQUTE</name>
<reference evidence="1" key="1">
    <citation type="submission" date="2022-05" db="EMBL/GenBank/DDBJ databases">
        <title>An RpoN-dependent PEP-CTERM gene is involved in floc formation of an Aquincola tertiaricarbonis strain.</title>
        <authorList>
            <person name="Qiu D."/>
            <person name="Xia M."/>
        </authorList>
    </citation>
    <scope>NUCLEOTIDE SEQUENCE</scope>
    <source>
        <strain evidence="1">RN12</strain>
    </source>
</reference>
<dbReference type="Proteomes" id="UP001056201">
    <property type="component" value="Chromosome 2"/>
</dbReference>
<gene>
    <name evidence="1" type="ORF">MW290_21890</name>
</gene>
<protein>
    <submittedName>
        <fullName evidence="1">HPF/RaiA family ribosome-associated protein</fullName>
    </submittedName>
</protein>
<dbReference type="Pfam" id="PF02482">
    <property type="entry name" value="Ribosomal_S30AE"/>
    <property type="match status" value="1"/>
</dbReference>
<organism evidence="1 2">
    <name type="scientific">Aquincola tertiaricarbonis</name>
    <dbReference type="NCBI Taxonomy" id="391953"/>
    <lineage>
        <taxon>Bacteria</taxon>
        <taxon>Pseudomonadati</taxon>
        <taxon>Pseudomonadota</taxon>
        <taxon>Betaproteobacteria</taxon>
        <taxon>Burkholderiales</taxon>
        <taxon>Sphaerotilaceae</taxon>
        <taxon>Aquincola</taxon>
    </lineage>
</organism>
<evidence type="ECO:0000313" key="2">
    <source>
        <dbReference type="Proteomes" id="UP001056201"/>
    </source>
</evidence>
<keyword evidence="2" id="KW-1185">Reference proteome</keyword>